<proteinExistence type="predicted"/>
<keyword evidence="3" id="KW-1185">Reference proteome</keyword>
<dbReference type="PANTHER" id="PTHR44942:SF10">
    <property type="entry name" value="METHYLTRANSFERASE TYPE 11 DOMAIN-CONTAINING PROTEIN"/>
    <property type="match status" value="1"/>
</dbReference>
<accession>A0A6A6C4L6</accession>
<feature type="domain" description="Methyltransferase type 11" evidence="1">
    <location>
        <begin position="58"/>
        <end position="151"/>
    </location>
</feature>
<dbReference type="PANTHER" id="PTHR44942">
    <property type="entry name" value="METHYLTRANSF_11 DOMAIN-CONTAINING PROTEIN"/>
    <property type="match status" value="1"/>
</dbReference>
<dbReference type="AlphaFoldDB" id="A0A6A6C4L6"/>
<reference evidence="2" key="1">
    <citation type="journal article" date="2020" name="Stud. Mycol.">
        <title>101 Dothideomycetes genomes: a test case for predicting lifestyles and emergence of pathogens.</title>
        <authorList>
            <person name="Haridas S."/>
            <person name="Albert R."/>
            <person name="Binder M."/>
            <person name="Bloem J."/>
            <person name="Labutti K."/>
            <person name="Salamov A."/>
            <person name="Andreopoulos B."/>
            <person name="Baker S."/>
            <person name="Barry K."/>
            <person name="Bills G."/>
            <person name="Bluhm B."/>
            <person name="Cannon C."/>
            <person name="Castanera R."/>
            <person name="Culley D."/>
            <person name="Daum C."/>
            <person name="Ezra D."/>
            <person name="Gonzalez J."/>
            <person name="Henrissat B."/>
            <person name="Kuo A."/>
            <person name="Liang C."/>
            <person name="Lipzen A."/>
            <person name="Lutzoni F."/>
            <person name="Magnuson J."/>
            <person name="Mondo S."/>
            <person name="Nolan M."/>
            <person name="Ohm R."/>
            <person name="Pangilinan J."/>
            <person name="Park H.-J."/>
            <person name="Ramirez L."/>
            <person name="Alfaro M."/>
            <person name="Sun H."/>
            <person name="Tritt A."/>
            <person name="Yoshinaga Y."/>
            <person name="Zwiers L.-H."/>
            <person name="Turgeon B."/>
            <person name="Goodwin S."/>
            <person name="Spatafora J."/>
            <person name="Crous P."/>
            <person name="Grigoriev I."/>
        </authorList>
    </citation>
    <scope>NUCLEOTIDE SEQUENCE</scope>
    <source>
        <strain evidence="2">ATCC 36951</strain>
    </source>
</reference>
<organism evidence="2 3">
    <name type="scientific">Zasmidium cellare ATCC 36951</name>
    <dbReference type="NCBI Taxonomy" id="1080233"/>
    <lineage>
        <taxon>Eukaryota</taxon>
        <taxon>Fungi</taxon>
        <taxon>Dikarya</taxon>
        <taxon>Ascomycota</taxon>
        <taxon>Pezizomycotina</taxon>
        <taxon>Dothideomycetes</taxon>
        <taxon>Dothideomycetidae</taxon>
        <taxon>Mycosphaerellales</taxon>
        <taxon>Mycosphaerellaceae</taxon>
        <taxon>Zasmidium</taxon>
    </lineage>
</organism>
<dbReference type="RefSeq" id="XP_033661691.1">
    <property type="nucleotide sequence ID" value="XM_033809139.1"/>
</dbReference>
<dbReference type="GO" id="GO:0008757">
    <property type="term" value="F:S-adenosylmethionine-dependent methyltransferase activity"/>
    <property type="evidence" value="ECO:0007669"/>
    <property type="project" value="InterPro"/>
</dbReference>
<dbReference type="CDD" id="cd02440">
    <property type="entry name" value="AdoMet_MTases"/>
    <property type="match status" value="1"/>
</dbReference>
<dbReference type="OrthoDB" id="10027013at2759"/>
<name>A0A6A6C4L6_ZASCE</name>
<evidence type="ECO:0000259" key="1">
    <source>
        <dbReference type="Pfam" id="PF08241"/>
    </source>
</evidence>
<dbReference type="InterPro" id="IPR051052">
    <property type="entry name" value="Diverse_substrate_MTase"/>
</dbReference>
<dbReference type="EMBL" id="ML993623">
    <property type="protein sequence ID" value="KAF2160802.1"/>
    <property type="molecule type" value="Genomic_DNA"/>
</dbReference>
<dbReference type="Proteomes" id="UP000799537">
    <property type="component" value="Unassembled WGS sequence"/>
</dbReference>
<sequence>MASMLAAAADSFKDKTFTTFTKDQGKNYAQHRANYHSSVYDHIIDHRKSTGGGFESLLDVGCGPGLATFSLALHFTRTQAIDPSPAMVSTAESLNPSPETITFHASPAEDMSAIPSSSIELITAANAAHWFNLPAFWSEAARVLKPGGSVALWATSRAVTHPDLPNADKIEAAVSRHRDEYLKPYKVEGNLLSQDGYKDLTMPRGVDAAVKGFDKSSYNRRVWGPHERFLAGEESYTLDQFESMMGTRSPVVRWREANPDKMGTEDDVVRVLRNHIESLLREGGAEDLVLRRRVPGAVLIVKRQ</sequence>
<gene>
    <name evidence="2" type="ORF">M409DRAFT_28682</name>
</gene>
<dbReference type="InterPro" id="IPR029063">
    <property type="entry name" value="SAM-dependent_MTases_sf"/>
</dbReference>
<dbReference type="Gene3D" id="3.40.50.150">
    <property type="entry name" value="Vaccinia Virus protein VP39"/>
    <property type="match status" value="1"/>
</dbReference>
<dbReference type="InterPro" id="IPR013216">
    <property type="entry name" value="Methyltransf_11"/>
</dbReference>
<dbReference type="SUPFAM" id="SSF53335">
    <property type="entry name" value="S-adenosyl-L-methionine-dependent methyltransferases"/>
    <property type="match status" value="1"/>
</dbReference>
<evidence type="ECO:0000313" key="3">
    <source>
        <dbReference type="Proteomes" id="UP000799537"/>
    </source>
</evidence>
<dbReference type="Pfam" id="PF08241">
    <property type="entry name" value="Methyltransf_11"/>
    <property type="match status" value="1"/>
</dbReference>
<evidence type="ECO:0000313" key="2">
    <source>
        <dbReference type="EMBL" id="KAF2160802.1"/>
    </source>
</evidence>
<dbReference type="GeneID" id="54562411"/>
<protein>
    <recommendedName>
        <fullName evidence="1">Methyltransferase type 11 domain-containing protein</fullName>
    </recommendedName>
</protein>